<dbReference type="EMBL" id="SCFB01000005">
    <property type="protein sequence ID" value="RZI46048.1"/>
    <property type="molecule type" value="Genomic_DNA"/>
</dbReference>
<name>A0A4Q7DIA2_9PROT</name>
<feature type="signal peptide" evidence="1">
    <location>
        <begin position="1"/>
        <end position="22"/>
    </location>
</feature>
<keyword evidence="1" id="KW-0732">Signal</keyword>
<gene>
    <name evidence="2" type="ORF">EQU50_03705</name>
</gene>
<evidence type="ECO:0000313" key="2">
    <source>
        <dbReference type="EMBL" id="RZI46048.1"/>
    </source>
</evidence>
<sequence length="491" mass="57678">MNKVKNYILLLNIIAFIFCAHIGHSTTLSKNDEKPVTDDSALPSYFDDGFYQAQYADQLKASGQKPLDHFLSIAFTKDWNIHTDPNDWFNTTLYLRAFPCESNPLKNFLNQPPLSINDSAEVIDVYTTETEFTRTWLAVEALIRLNQFKIHLHTPADFNPEISKRFIPQQKRGVNVLPDNSSKKSFYQSPFLDRILDQSVYHKDKWWHRAISAHDYPRPYLMHRAYGYIEIGEWHKRLLNPLRVNFLHAVEEPFLYASYPYFSTKQYKEYIKRISKGFDLVFFPIIFGENTKVIPGYMQSWIDVNTLKINKEFSISNLLSTSLNGDGTNFNNPEFLYQVRALIWNAEKSLEKPTRFYVSKRDIEKYPQEYQSRVLPTDTKKWIFDSQFNIAIENCRQVNYMTEKLLGCFVSLTIPIYLGCPNVRDYFDERGMFIAETVEDIISMAQSIQPDTYEKMLPYLQENKKRAEALMELESKYKAEFFERMVPLVKG</sequence>
<dbReference type="AlphaFoldDB" id="A0A4Q7DIA2"/>
<comment type="caution">
    <text evidence="2">The sequence shown here is derived from an EMBL/GenBank/DDBJ whole genome shotgun (WGS) entry which is preliminary data.</text>
</comment>
<dbReference type="OrthoDB" id="9791032at2"/>
<dbReference type="Gene3D" id="3.40.50.11660">
    <property type="entry name" value="Glycosyl transferase family 10, C-terminal domain"/>
    <property type="match status" value="1"/>
</dbReference>
<evidence type="ECO:0000313" key="3">
    <source>
        <dbReference type="Proteomes" id="UP000293550"/>
    </source>
</evidence>
<proteinExistence type="predicted"/>
<dbReference type="Proteomes" id="UP000293550">
    <property type="component" value="Unassembled WGS sequence"/>
</dbReference>
<reference evidence="2 3" key="1">
    <citation type="submission" date="2018-10" db="EMBL/GenBank/DDBJ databases">
        <title>An updated phylogeny of the Alphaproteobacteria reveals that the parasitic Rickettsiales and Holosporales have independent origins.</title>
        <authorList>
            <person name="Munoz-Gomez S.A."/>
            <person name="Hess S."/>
            <person name="Burger G."/>
            <person name="Lang B.F."/>
            <person name="Susko E."/>
            <person name="Slamovits C.H."/>
            <person name="Roger A.J."/>
        </authorList>
    </citation>
    <scope>NUCLEOTIDE SEQUENCE [LARGE SCALE GENOMIC DNA]</scope>
    <source>
        <strain evidence="2">HOLO01</strain>
    </source>
</reference>
<evidence type="ECO:0000256" key="1">
    <source>
        <dbReference type="SAM" id="SignalP"/>
    </source>
</evidence>
<dbReference type="InterPro" id="IPR038577">
    <property type="entry name" value="GT10-like_C_sf"/>
</dbReference>
<keyword evidence="3" id="KW-1185">Reference proteome</keyword>
<evidence type="ECO:0008006" key="4">
    <source>
        <dbReference type="Google" id="ProtNLM"/>
    </source>
</evidence>
<feature type="chain" id="PRO_5020769400" description="Glycosyltransferase family 1 protein" evidence="1">
    <location>
        <begin position="23"/>
        <end position="491"/>
    </location>
</feature>
<accession>A0A4Q7DIA2</accession>
<dbReference type="SUPFAM" id="SSF53756">
    <property type="entry name" value="UDP-Glycosyltransferase/glycogen phosphorylase"/>
    <property type="match status" value="1"/>
</dbReference>
<organism evidence="2 3">
    <name type="scientific">Candidatus Finniella inopinata</name>
    <dbReference type="NCBI Taxonomy" id="1696036"/>
    <lineage>
        <taxon>Bacteria</taxon>
        <taxon>Pseudomonadati</taxon>
        <taxon>Pseudomonadota</taxon>
        <taxon>Alphaproteobacteria</taxon>
        <taxon>Holosporales</taxon>
        <taxon>Candidatus Paracaedibacteraceae</taxon>
        <taxon>Candidatus Finniella</taxon>
    </lineage>
</organism>
<dbReference type="RefSeq" id="WP_130153807.1">
    <property type="nucleotide sequence ID" value="NZ_SCFB01000005.1"/>
</dbReference>
<protein>
    <recommendedName>
        <fullName evidence="4">Glycosyltransferase family 1 protein</fullName>
    </recommendedName>
</protein>